<dbReference type="Proteomes" id="UP001166004">
    <property type="component" value="Unassembled WGS sequence"/>
</dbReference>
<dbReference type="InterPro" id="IPR002701">
    <property type="entry name" value="CM_II_prokaryot"/>
</dbReference>
<protein>
    <recommendedName>
        <fullName evidence="1">chorismate mutase</fullName>
        <ecNumber evidence="1">5.4.99.5</ecNumber>
    </recommendedName>
</protein>
<dbReference type="PANTHER" id="PTHR38041:SF1">
    <property type="entry name" value="CHORISMATE MUTASE"/>
    <property type="match status" value="1"/>
</dbReference>
<evidence type="ECO:0000313" key="6">
    <source>
        <dbReference type="Proteomes" id="UP001166004"/>
    </source>
</evidence>
<evidence type="ECO:0000313" key="5">
    <source>
        <dbReference type="EMBL" id="NMN67982.1"/>
    </source>
</evidence>
<dbReference type="RefSeq" id="WP_169036481.1">
    <property type="nucleotide sequence ID" value="NZ_LANA01000002.1"/>
</dbReference>
<keyword evidence="6" id="KW-1185">Reference proteome</keyword>
<evidence type="ECO:0000256" key="3">
    <source>
        <dbReference type="SAM" id="Coils"/>
    </source>
</evidence>
<dbReference type="Gene3D" id="1.20.59.10">
    <property type="entry name" value="Chorismate mutase"/>
    <property type="match status" value="1"/>
</dbReference>
<gene>
    <name evidence="5" type="ORF">VP91_00011370</name>
</gene>
<feature type="domain" description="Chorismate mutase" evidence="4">
    <location>
        <begin position="3"/>
        <end position="93"/>
    </location>
</feature>
<dbReference type="EC" id="5.4.99.5" evidence="1"/>
<keyword evidence="3" id="KW-0175">Coiled coil</keyword>
<dbReference type="PROSITE" id="PS51168">
    <property type="entry name" value="CHORISMATE_MUT_2"/>
    <property type="match status" value="1"/>
</dbReference>
<evidence type="ECO:0000256" key="1">
    <source>
        <dbReference type="ARBA" id="ARBA00012404"/>
    </source>
</evidence>
<evidence type="ECO:0000259" key="4">
    <source>
        <dbReference type="PROSITE" id="PS51168"/>
    </source>
</evidence>
<reference evidence="5 6" key="1">
    <citation type="submission" date="2019-07" db="EMBL/GenBank/DDBJ databases">
        <title>SAR11 Genome Evolution.</title>
        <authorList>
            <person name="Giovannoni S."/>
        </authorList>
    </citation>
    <scope>NUCLEOTIDE SEQUENCE [LARGE SCALE GENOMIC DNA]</scope>
    <source>
        <strain evidence="5 6">HTCC9565</strain>
    </source>
</reference>
<dbReference type="EMBL" id="LANA01000002">
    <property type="protein sequence ID" value="NMN67982.1"/>
    <property type="molecule type" value="Genomic_DNA"/>
</dbReference>
<accession>A0ABX1T327</accession>
<dbReference type="SMART" id="SM00830">
    <property type="entry name" value="CM_2"/>
    <property type="match status" value="1"/>
</dbReference>
<sequence length="96" mass="11752">MSPINKKKLDLLRVKLDRLDNDLLKLIKKRSNLVNDVLKIKIYKNEIIDQKRINFILRKIKKKSIQSNIDPKITNRIWKNMIWSFIDYEKRNFKKK</sequence>
<feature type="coiled-coil region" evidence="3">
    <location>
        <begin position="9"/>
        <end position="36"/>
    </location>
</feature>
<dbReference type="InterPro" id="IPR036979">
    <property type="entry name" value="CM_dom_sf"/>
</dbReference>
<organism evidence="5 6">
    <name type="scientific">Pelagibacter ubique</name>
    <dbReference type="NCBI Taxonomy" id="198252"/>
    <lineage>
        <taxon>Bacteria</taxon>
        <taxon>Pseudomonadati</taxon>
        <taxon>Pseudomonadota</taxon>
        <taxon>Alphaproteobacteria</taxon>
        <taxon>Candidatus Pelagibacterales</taxon>
        <taxon>Candidatus Pelagibacteraceae</taxon>
        <taxon>Candidatus Pelagibacter</taxon>
    </lineage>
</organism>
<name>A0ABX1T327_PELUQ</name>
<dbReference type="PANTHER" id="PTHR38041">
    <property type="entry name" value="CHORISMATE MUTASE"/>
    <property type="match status" value="1"/>
</dbReference>
<proteinExistence type="predicted"/>
<keyword evidence="2" id="KW-0413">Isomerase</keyword>
<dbReference type="Pfam" id="PF01817">
    <property type="entry name" value="CM_2"/>
    <property type="match status" value="1"/>
</dbReference>
<evidence type="ECO:0000256" key="2">
    <source>
        <dbReference type="ARBA" id="ARBA00023235"/>
    </source>
</evidence>
<dbReference type="InterPro" id="IPR051331">
    <property type="entry name" value="Chorismate_mutase-related"/>
</dbReference>
<dbReference type="SUPFAM" id="SSF48600">
    <property type="entry name" value="Chorismate mutase II"/>
    <property type="match status" value="1"/>
</dbReference>
<comment type="caution">
    <text evidence="5">The sequence shown here is derived from an EMBL/GenBank/DDBJ whole genome shotgun (WGS) entry which is preliminary data.</text>
</comment>
<dbReference type="InterPro" id="IPR036263">
    <property type="entry name" value="Chorismate_II_sf"/>
</dbReference>